<reference evidence="2" key="1">
    <citation type="submission" date="2022-02" db="EMBL/GenBank/DDBJ databases">
        <authorList>
            <person name="Henning P.M."/>
            <person name="McCubbin A.G."/>
            <person name="Shore J.S."/>
        </authorList>
    </citation>
    <scope>NUCLEOTIDE SEQUENCE</scope>
    <source>
        <strain evidence="2">F60SS</strain>
        <tissue evidence="2">Leaves</tissue>
    </source>
</reference>
<name>A0A9Q0J7T3_9ROSI</name>
<feature type="region of interest" description="Disordered" evidence="1">
    <location>
        <begin position="147"/>
        <end position="187"/>
    </location>
</feature>
<feature type="compositionally biased region" description="Basic and acidic residues" evidence="1">
    <location>
        <begin position="158"/>
        <end position="174"/>
    </location>
</feature>
<proteinExistence type="predicted"/>
<gene>
    <name evidence="2" type="ORF">Tsubulata_031172</name>
</gene>
<dbReference type="OrthoDB" id="1554329at2759"/>
<evidence type="ECO:0000313" key="3">
    <source>
        <dbReference type="Proteomes" id="UP001141552"/>
    </source>
</evidence>
<dbReference type="EMBL" id="JAKUCV010005537">
    <property type="protein sequence ID" value="KAJ4830790.1"/>
    <property type="molecule type" value="Genomic_DNA"/>
</dbReference>
<comment type="caution">
    <text evidence="2">The sequence shown here is derived from an EMBL/GenBank/DDBJ whole genome shotgun (WGS) entry which is preliminary data.</text>
</comment>
<feature type="compositionally biased region" description="Polar residues" evidence="1">
    <location>
        <begin position="1"/>
        <end position="16"/>
    </location>
</feature>
<dbReference type="AlphaFoldDB" id="A0A9Q0J7T3"/>
<protein>
    <submittedName>
        <fullName evidence="2">Uncharacterized protein</fullName>
    </submittedName>
</protein>
<dbReference type="Proteomes" id="UP001141552">
    <property type="component" value="Unassembled WGS sequence"/>
</dbReference>
<evidence type="ECO:0000313" key="2">
    <source>
        <dbReference type="EMBL" id="KAJ4830790.1"/>
    </source>
</evidence>
<sequence>MPSVPIHNQGQDSVSQAMEVDTAPTPEQSERPGILEQPQAPENPSALAQTFSNLSLTAEELERLNGLSTPEWESIYAALITSSTGIEGRGGHVQATPAADVLEQPRAPENLSLEENRYNAPEIPPIPADKDALNTLGENTADQMQHVTITPRSSNNDENARQADDRDPLEEHHQVPHAPPSSSNEEELTLRKLPLLESIYSGLLICNSLEKVTILGCTNLKRIAISLPLPYLKRLKVSPRDWWEQVEWGHPIAKANLSSALTGEFN</sequence>
<accession>A0A9Q0J7T3</accession>
<feature type="compositionally biased region" description="Polar residues" evidence="1">
    <location>
        <begin position="147"/>
        <end position="157"/>
    </location>
</feature>
<reference evidence="2" key="2">
    <citation type="journal article" date="2023" name="Plants (Basel)">
        <title>Annotation of the Turnera subulata (Passifloraceae) Draft Genome Reveals the S-Locus Evolved after the Divergence of Turneroideae from Passifloroideae in a Stepwise Manner.</title>
        <authorList>
            <person name="Henning P.M."/>
            <person name="Roalson E.H."/>
            <person name="Mir W."/>
            <person name="McCubbin A.G."/>
            <person name="Shore J.S."/>
        </authorList>
    </citation>
    <scope>NUCLEOTIDE SEQUENCE</scope>
    <source>
        <strain evidence="2">F60SS</strain>
    </source>
</reference>
<evidence type="ECO:0000256" key="1">
    <source>
        <dbReference type="SAM" id="MobiDB-lite"/>
    </source>
</evidence>
<feature type="region of interest" description="Disordered" evidence="1">
    <location>
        <begin position="110"/>
        <end position="133"/>
    </location>
</feature>
<keyword evidence="3" id="KW-1185">Reference proteome</keyword>
<organism evidence="2 3">
    <name type="scientific">Turnera subulata</name>
    <dbReference type="NCBI Taxonomy" id="218843"/>
    <lineage>
        <taxon>Eukaryota</taxon>
        <taxon>Viridiplantae</taxon>
        <taxon>Streptophyta</taxon>
        <taxon>Embryophyta</taxon>
        <taxon>Tracheophyta</taxon>
        <taxon>Spermatophyta</taxon>
        <taxon>Magnoliopsida</taxon>
        <taxon>eudicotyledons</taxon>
        <taxon>Gunneridae</taxon>
        <taxon>Pentapetalae</taxon>
        <taxon>rosids</taxon>
        <taxon>fabids</taxon>
        <taxon>Malpighiales</taxon>
        <taxon>Passifloraceae</taxon>
        <taxon>Turnera</taxon>
    </lineage>
</organism>
<feature type="non-terminal residue" evidence="2">
    <location>
        <position position="266"/>
    </location>
</feature>
<feature type="region of interest" description="Disordered" evidence="1">
    <location>
        <begin position="1"/>
        <end position="45"/>
    </location>
</feature>